<proteinExistence type="predicted"/>
<sequence length="61" mass="7141">MLPNSEGGDFIVRPNLEFQQWIKDVFKITIPQTALEFVTPVHIDDENLNDEFLIRVKRIAE</sequence>
<protein>
    <submittedName>
        <fullName evidence="1">Uncharacterized protein</fullName>
    </submittedName>
</protein>
<dbReference type="PATRIC" id="fig|1242968.3.peg.283"/>
<dbReference type="AlphaFoldDB" id="U2FJW9"/>
<comment type="caution">
    <text evidence="1">The sequence shown here is derived from an EMBL/GenBank/DDBJ whole genome shotgun (WGS) entry which is preliminary data.</text>
</comment>
<evidence type="ECO:0000313" key="2">
    <source>
        <dbReference type="Proteomes" id="UP000016620"/>
    </source>
</evidence>
<dbReference type="Proteomes" id="UP000016620">
    <property type="component" value="Unassembled WGS sequence"/>
</dbReference>
<gene>
    <name evidence="1" type="ORF">UNSWCS_1629</name>
</gene>
<dbReference type="EMBL" id="ANNG01000005">
    <property type="protein sequence ID" value="ERJ30615.1"/>
    <property type="molecule type" value="Genomic_DNA"/>
</dbReference>
<organism evidence="1 2">
    <name type="scientific">Campylobacter concisus UNSWCS</name>
    <dbReference type="NCBI Taxonomy" id="1242968"/>
    <lineage>
        <taxon>Bacteria</taxon>
        <taxon>Pseudomonadati</taxon>
        <taxon>Campylobacterota</taxon>
        <taxon>Epsilonproteobacteria</taxon>
        <taxon>Campylobacterales</taxon>
        <taxon>Campylobacteraceae</taxon>
        <taxon>Campylobacter</taxon>
    </lineage>
</organism>
<evidence type="ECO:0000313" key="1">
    <source>
        <dbReference type="EMBL" id="ERJ30615.1"/>
    </source>
</evidence>
<accession>U2FJW9</accession>
<reference evidence="1 2" key="1">
    <citation type="journal article" date="2013" name="BMC Genomics">
        <title>Comparative genomics of Campylobacter concisus isolates reveals genetic diversity and provides insights into disease association.</title>
        <authorList>
            <person name="Deshpande N.P."/>
            <person name="Kaakoush N.O."/>
            <person name="Wilkins M.R."/>
            <person name="Mitchell H.M."/>
        </authorList>
    </citation>
    <scope>NUCLEOTIDE SEQUENCE [LARGE SCALE GENOMIC DNA]</scope>
    <source>
        <strain evidence="1 2">UNSWCS</strain>
    </source>
</reference>
<name>U2FJW9_9BACT</name>